<sequence>MQRIDRRERDRGGDVHTGQEGEEPQEWRSVLIDLSEVPVAEIVERDDSALARAMRRVTDEASRSEPIAGFNSAL</sequence>
<comment type="caution">
    <text evidence="2">The sequence shown here is derived from an EMBL/GenBank/DDBJ whole genome shotgun (WGS) entry which is preliminary data.</text>
</comment>
<dbReference type="InterPro" id="IPR026334">
    <property type="entry name" value="FxSxx-COOH"/>
</dbReference>
<evidence type="ECO:0000313" key="2">
    <source>
        <dbReference type="EMBL" id="GID55825.1"/>
    </source>
</evidence>
<dbReference type="Proteomes" id="UP000612282">
    <property type="component" value="Unassembled WGS sequence"/>
</dbReference>
<protein>
    <recommendedName>
        <fullName evidence="4">FXSXX-COOH protein</fullName>
    </recommendedName>
</protein>
<reference evidence="2 3" key="1">
    <citation type="submission" date="2021-01" db="EMBL/GenBank/DDBJ databases">
        <title>Whole genome shotgun sequence of Actinoplanes couchii NBRC 106145.</title>
        <authorList>
            <person name="Komaki H."/>
            <person name="Tamura T."/>
        </authorList>
    </citation>
    <scope>NUCLEOTIDE SEQUENCE [LARGE SCALE GENOMIC DNA]</scope>
    <source>
        <strain evidence="2 3">NBRC 106145</strain>
    </source>
</reference>
<accession>A0ABQ3XBE1</accession>
<gene>
    <name evidence="2" type="ORF">Aco03nite_042290</name>
</gene>
<evidence type="ECO:0000256" key="1">
    <source>
        <dbReference type="SAM" id="MobiDB-lite"/>
    </source>
</evidence>
<dbReference type="EMBL" id="BOMG01000054">
    <property type="protein sequence ID" value="GID55825.1"/>
    <property type="molecule type" value="Genomic_DNA"/>
</dbReference>
<name>A0ABQ3XBE1_9ACTN</name>
<organism evidence="2 3">
    <name type="scientific">Actinoplanes couchii</name>
    <dbReference type="NCBI Taxonomy" id="403638"/>
    <lineage>
        <taxon>Bacteria</taxon>
        <taxon>Bacillati</taxon>
        <taxon>Actinomycetota</taxon>
        <taxon>Actinomycetes</taxon>
        <taxon>Micromonosporales</taxon>
        <taxon>Micromonosporaceae</taxon>
        <taxon>Actinoplanes</taxon>
    </lineage>
</organism>
<feature type="region of interest" description="Disordered" evidence="1">
    <location>
        <begin position="1"/>
        <end position="29"/>
    </location>
</feature>
<feature type="compositionally biased region" description="Basic and acidic residues" evidence="1">
    <location>
        <begin position="1"/>
        <end position="19"/>
    </location>
</feature>
<evidence type="ECO:0008006" key="4">
    <source>
        <dbReference type="Google" id="ProtNLM"/>
    </source>
</evidence>
<keyword evidence="3" id="KW-1185">Reference proteome</keyword>
<proteinExistence type="predicted"/>
<evidence type="ECO:0000313" key="3">
    <source>
        <dbReference type="Proteomes" id="UP000612282"/>
    </source>
</evidence>
<dbReference type="NCBIfam" id="TIGR04268">
    <property type="entry name" value="FxSxx-COOH"/>
    <property type="match status" value="1"/>
</dbReference>